<feature type="domain" description="Reverse transcriptase" evidence="1">
    <location>
        <begin position="2"/>
        <end position="112"/>
    </location>
</feature>
<protein>
    <recommendedName>
        <fullName evidence="1">Reverse transcriptase domain-containing protein</fullName>
    </recommendedName>
</protein>
<evidence type="ECO:0000313" key="2">
    <source>
        <dbReference type="EMBL" id="GAA0176755.1"/>
    </source>
</evidence>
<evidence type="ECO:0000313" key="3">
    <source>
        <dbReference type="Proteomes" id="UP001454036"/>
    </source>
</evidence>
<accession>A0AAV3RLL5</accession>
<dbReference type="InterPro" id="IPR000477">
    <property type="entry name" value="RT_dom"/>
</dbReference>
<gene>
    <name evidence="2" type="ORF">LIER_29593</name>
</gene>
<dbReference type="AlphaFoldDB" id="A0AAV3RLL5"/>
<keyword evidence="3" id="KW-1185">Reference proteome</keyword>
<dbReference type="Proteomes" id="UP001454036">
    <property type="component" value="Unassembled WGS sequence"/>
</dbReference>
<dbReference type="PANTHER" id="PTHR31635">
    <property type="entry name" value="REVERSE TRANSCRIPTASE DOMAIN-CONTAINING PROTEIN-RELATED"/>
    <property type="match status" value="1"/>
</dbReference>
<reference evidence="2 3" key="1">
    <citation type="submission" date="2024-01" db="EMBL/GenBank/DDBJ databases">
        <title>The complete chloroplast genome sequence of Lithospermum erythrorhizon: insights into the phylogenetic relationship among Boraginaceae species and the maternal lineages of purple gromwells.</title>
        <authorList>
            <person name="Okada T."/>
            <person name="Watanabe K."/>
        </authorList>
    </citation>
    <scope>NUCLEOTIDE SEQUENCE [LARGE SCALE GENOMIC DNA]</scope>
</reference>
<comment type="caution">
    <text evidence="2">The sequence shown here is derived from an EMBL/GenBank/DDBJ whole genome shotgun (WGS) entry which is preliminary data.</text>
</comment>
<dbReference type="EMBL" id="BAABME010010247">
    <property type="protein sequence ID" value="GAA0176755.1"/>
    <property type="molecule type" value="Genomic_DNA"/>
</dbReference>
<sequence length="134" mass="15180">MTQFRTISLCNTTAKVIAKMLVARLKHVLPSVMSESQSTFVPNRLITDNVLLSSEPYHIIKQRKSGTEGLMSIKLDMLKACDRIEWAFLRAMLGQLNFSTKWINLIMNYVESGFMDCIKDTPSPHTCLLSVPND</sequence>
<dbReference type="PANTHER" id="PTHR31635:SF196">
    <property type="entry name" value="REVERSE TRANSCRIPTASE DOMAIN-CONTAINING PROTEIN-RELATED"/>
    <property type="match status" value="1"/>
</dbReference>
<proteinExistence type="predicted"/>
<organism evidence="2 3">
    <name type="scientific">Lithospermum erythrorhizon</name>
    <name type="common">Purple gromwell</name>
    <name type="synonym">Lithospermum officinale var. erythrorhizon</name>
    <dbReference type="NCBI Taxonomy" id="34254"/>
    <lineage>
        <taxon>Eukaryota</taxon>
        <taxon>Viridiplantae</taxon>
        <taxon>Streptophyta</taxon>
        <taxon>Embryophyta</taxon>
        <taxon>Tracheophyta</taxon>
        <taxon>Spermatophyta</taxon>
        <taxon>Magnoliopsida</taxon>
        <taxon>eudicotyledons</taxon>
        <taxon>Gunneridae</taxon>
        <taxon>Pentapetalae</taxon>
        <taxon>asterids</taxon>
        <taxon>lamiids</taxon>
        <taxon>Boraginales</taxon>
        <taxon>Boraginaceae</taxon>
        <taxon>Boraginoideae</taxon>
        <taxon>Lithospermeae</taxon>
        <taxon>Lithospermum</taxon>
    </lineage>
</organism>
<name>A0AAV3RLL5_LITER</name>
<evidence type="ECO:0000259" key="1">
    <source>
        <dbReference type="Pfam" id="PF00078"/>
    </source>
</evidence>
<dbReference type="Pfam" id="PF00078">
    <property type="entry name" value="RVT_1"/>
    <property type="match status" value="1"/>
</dbReference>